<protein>
    <submittedName>
        <fullName evidence="4">SPW repeat-containing protein</fullName>
    </submittedName>
</protein>
<reference evidence="5" key="1">
    <citation type="submission" date="2016-10" db="EMBL/GenBank/DDBJ databases">
        <authorList>
            <person name="Varghese N."/>
            <person name="Submissions S."/>
        </authorList>
    </citation>
    <scope>NUCLEOTIDE SEQUENCE [LARGE SCALE GENOMIC DNA]</scope>
    <source>
        <strain evidence="5">DSM 44718</strain>
    </source>
</reference>
<feature type="transmembrane region" description="Helical" evidence="2">
    <location>
        <begin position="141"/>
        <end position="160"/>
    </location>
</feature>
<feature type="transmembrane region" description="Helical" evidence="2">
    <location>
        <begin position="198"/>
        <end position="221"/>
    </location>
</feature>
<keyword evidence="2" id="KW-1133">Transmembrane helix</keyword>
<keyword evidence="5" id="KW-1185">Reference proteome</keyword>
<dbReference type="Proteomes" id="UP000199632">
    <property type="component" value="Unassembled WGS sequence"/>
</dbReference>
<dbReference type="Pfam" id="PF03779">
    <property type="entry name" value="SPW"/>
    <property type="match status" value="1"/>
</dbReference>
<dbReference type="STRING" id="137265.SAMN05421684_6180"/>
<dbReference type="EMBL" id="FNQB01000003">
    <property type="protein sequence ID" value="SDZ52276.1"/>
    <property type="molecule type" value="Genomic_DNA"/>
</dbReference>
<organism evidence="4 5">
    <name type="scientific">Asanoa ishikariensis</name>
    <dbReference type="NCBI Taxonomy" id="137265"/>
    <lineage>
        <taxon>Bacteria</taxon>
        <taxon>Bacillati</taxon>
        <taxon>Actinomycetota</taxon>
        <taxon>Actinomycetes</taxon>
        <taxon>Micromonosporales</taxon>
        <taxon>Micromonosporaceae</taxon>
        <taxon>Asanoa</taxon>
    </lineage>
</organism>
<dbReference type="OrthoDB" id="3693479at2"/>
<accession>A0A1H3TQ04</accession>
<evidence type="ECO:0000256" key="1">
    <source>
        <dbReference type="SAM" id="MobiDB-lite"/>
    </source>
</evidence>
<dbReference type="AlphaFoldDB" id="A0A1H3TQ04"/>
<keyword evidence="2" id="KW-0472">Membrane</keyword>
<feature type="transmembrane region" description="Helical" evidence="2">
    <location>
        <begin position="167"/>
        <end position="186"/>
    </location>
</feature>
<gene>
    <name evidence="4" type="ORF">SAMN05421684_6180</name>
</gene>
<feature type="compositionally biased region" description="Low complexity" evidence="1">
    <location>
        <begin position="36"/>
        <end position="47"/>
    </location>
</feature>
<evidence type="ECO:0000313" key="4">
    <source>
        <dbReference type="EMBL" id="SDZ52276.1"/>
    </source>
</evidence>
<name>A0A1H3TQ04_9ACTN</name>
<evidence type="ECO:0000259" key="3">
    <source>
        <dbReference type="Pfam" id="PF03779"/>
    </source>
</evidence>
<evidence type="ECO:0000256" key="2">
    <source>
        <dbReference type="SAM" id="Phobius"/>
    </source>
</evidence>
<evidence type="ECO:0000313" key="5">
    <source>
        <dbReference type="Proteomes" id="UP000199632"/>
    </source>
</evidence>
<sequence length="243" mass="24844">MSYPRRARPDDPVRDGVTDRNGTSDNGMSGNGMAGSNGTTGSNGMSGRHAAEPMATQGGQGGQARMESGAGAYDDGGSTPRMADSGYAAAPAAANAPGMSDRVQGTAISAPNALLLIAGVWLIISRFVFDFPLAGSTAGGVLNGVVIGIAVAVMALVRMSAYRSNPLINVVTVVAGAWMMASPWAFGYPHFGSGGRPGWSDIIVGGAIILFGLLGASGQLMRQRTTRKRMSMLHRGGGRLATR</sequence>
<feature type="domain" description="SPW repeat-containing integral membrane" evidence="3">
    <location>
        <begin position="112"/>
        <end position="213"/>
    </location>
</feature>
<keyword evidence="2" id="KW-0812">Transmembrane</keyword>
<feature type="region of interest" description="Disordered" evidence="1">
    <location>
        <begin position="1"/>
        <end position="77"/>
    </location>
</feature>
<dbReference type="RefSeq" id="WP_090800087.1">
    <property type="nucleotide sequence ID" value="NZ_BOND01000001.1"/>
</dbReference>
<dbReference type="InterPro" id="IPR005530">
    <property type="entry name" value="SPW"/>
</dbReference>
<proteinExistence type="predicted"/>
<feature type="transmembrane region" description="Helical" evidence="2">
    <location>
        <begin position="109"/>
        <end position="129"/>
    </location>
</feature>
<feature type="compositionally biased region" description="Basic and acidic residues" evidence="1">
    <location>
        <begin position="7"/>
        <end position="18"/>
    </location>
</feature>